<accession>A0A6B9FXE4</accession>
<dbReference type="KEGG" id="mmes:MMSR116_27605"/>
<protein>
    <submittedName>
        <fullName evidence="1">Uncharacterized protein</fullName>
    </submittedName>
</protein>
<reference evidence="1 2" key="1">
    <citation type="journal article" date="2012" name="Genet. Mol. Biol.">
        <title>Analysis of 16S rRNA and mxaF genes revealing insights into Methylobacterium niche-specific plant association.</title>
        <authorList>
            <person name="Dourado M.N."/>
            <person name="Andreote F.D."/>
            <person name="Dini-Andreote F."/>
            <person name="Conti R."/>
            <person name="Araujo J.M."/>
            <person name="Araujo W.L."/>
        </authorList>
    </citation>
    <scope>NUCLEOTIDE SEQUENCE [LARGE SCALE GENOMIC DNA]</scope>
    <source>
        <strain evidence="1 2">SR1.6/6</strain>
    </source>
</reference>
<organism evidence="1 2">
    <name type="scientific">Methylobacterium mesophilicum SR1.6/6</name>
    <dbReference type="NCBI Taxonomy" id="908290"/>
    <lineage>
        <taxon>Bacteria</taxon>
        <taxon>Pseudomonadati</taxon>
        <taxon>Pseudomonadota</taxon>
        <taxon>Alphaproteobacteria</taxon>
        <taxon>Hyphomicrobiales</taxon>
        <taxon>Methylobacteriaceae</taxon>
        <taxon>Methylobacterium</taxon>
    </lineage>
</organism>
<sequence>MVAALATLAPERQTGAPTPLRIAVGPAWTAVSLAPVRAAPQLHVSGDGAFSLRIDGTRVVRVAPDEGITVGTSYLRSLELRATRPTIVTLAPQRD</sequence>
<dbReference type="OrthoDB" id="8003797at2"/>
<dbReference type="RefSeq" id="WP_158169196.1">
    <property type="nucleotide sequence ID" value="NZ_CP043538.1"/>
</dbReference>
<dbReference type="AlphaFoldDB" id="A0A6B9FXE4"/>
<reference evidence="1 2" key="2">
    <citation type="journal article" date="2013" name="Genome Announc.">
        <title>Draft Genome Sequence of Methylobacterium mesophilicum Strain SR1.6/6, Isolated from Citrus sinensis.</title>
        <authorList>
            <person name="Marinho Almeida D."/>
            <person name="Dini-Andreote F."/>
            <person name="Camargo Neves A.A."/>
            <person name="Juca Ramos R.T."/>
            <person name="Andreote F.D."/>
            <person name="Carneiro A.R."/>
            <person name="Oliveira de Souza Lima A."/>
            <person name="Caracciolo Gomes de Sa P.H."/>
            <person name="Ribeiro Barbosa M.S."/>
            <person name="Araujo W.L."/>
            <person name="Silva A."/>
        </authorList>
    </citation>
    <scope>NUCLEOTIDE SEQUENCE [LARGE SCALE GENOMIC DNA]</scope>
    <source>
        <strain evidence="1 2">SR1.6/6</strain>
    </source>
</reference>
<gene>
    <name evidence="1" type="ORF">MMSR116_27605</name>
</gene>
<proteinExistence type="predicted"/>
<name>A0A6B9FXE4_9HYPH</name>
<dbReference type="EMBL" id="CP043538">
    <property type="protein sequence ID" value="QGY05244.1"/>
    <property type="molecule type" value="Genomic_DNA"/>
</dbReference>
<evidence type="ECO:0000313" key="2">
    <source>
        <dbReference type="Proteomes" id="UP000012488"/>
    </source>
</evidence>
<dbReference type="Proteomes" id="UP000012488">
    <property type="component" value="Chromosome"/>
</dbReference>
<evidence type="ECO:0000313" key="1">
    <source>
        <dbReference type="EMBL" id="QGY05244.1"/>
    </source>
</evidence>